<dbReference type="EMBL" id="JBGBZA010000002">
    <property type="protein sequence ID" value="MEY9314892.1"/>
    <property type="molecule type" value="Genomic_DNA"/>
</dbReference>
<reference evidence="1 2" key="1">
    <citation type="submission" date="2024-07" db="EMBL/GenBank/DDBJ databases">
        <title>Genomic Encyclopedia of Type Strains, Phase V (KMG-V): Genome sequencing to study the core and pangenomes of soil and plant-associated prokaryotes.</title>
        <authorList>
            <person name="Whitman W."/>
        </authorList>
    </citation>
    <scope>NUCLEOTIDE SEQUENCE [LARGE SCALE GENOMIC DNA]</scope>
    <source>
        <strain evidence="1 2">USDA 415</strain>
    </source>
</reference>
<evidence type="ECO:0000313" key="2">
    <source>
        <dbReference type="Proteomes" id="UP001565471"/>
    </source>
</evidence>
<accession>A0ABV4EUP9</accession>
<name>A0ABV4EUP9_BRAEL</name>
<keyword evidence="2" id="KW-1185">Reference proteome</keyword>
<comment type="caution">
    <text evidence="1">The sequence shown here is derived from an EMBL/GenBank/DDBJ whole genome shotgun (WGS) entry which is preliminary data.</text>
</comment>
<protein>
    <submittedName>
        <fullName evidence="1">Uncharacterized protein</fullName>
    </submittedName>
</protein>
<sequence length="86" mass="9040">MCWVGIPSLAADCDLSQDTVAVCPGSRRSARLTALNENGRRNGDGRGKRTTDPIQLPVDADIATIEARAAGRDVDESQVNSIGPSC</sequence>
<evidence type="ECO:0000313" key="1">
    <source>
        <dbReference type="EMBL" id="MEY9314892.1"/>
    </source>
</evidence>
<dbReference type="Proteomes" id="UP001565471">
    <property type="component" value="Unassembled WGS sequence"/>
</dbReference>
<gene>
    <name evidence="1" type="ORF">ABIF29_001691</name>
</gene>
<proteinExistence type="predicted"/>
<organism evidence="1 2">
    <name type="scientific">Bradyrhizobium elkanii</name>
    <dbReference type="NCBI Taxonomy" id="29448"/>
    <lineage>
        <taxon>Bacteria</taxon>
        <taxon>Pseudomonadati</taxon>
        <taxon>Pseudomonadota</taxon>
        <taxon>Alphaproteobacteria</taxon>
        <taxon>Hyphomicrobiales</taxon>
        <taxon>Nitrobacteraceae</taxon>
        <taxon>Bradyrhizobium</taxon>
    </lineage>
</organism>